<organism evidence="2 3">
    <name type="scientific">Aldrovandia affinis</name>
    <dbReference type="NCBI Taxonomy" id="143900"/>
    <lineage>
        <taxon>Eukaryota</taxon>
        <taxon>Metazoa</taxon>
        <taxon>Chordata</taxon>
        <taxon>Craniata</taxon>
        <taxon>Vertebrata</taxon>
        <taxon>Euteleostomi</taxon>
        <taxon>Actinopterygii</taxon>
        <taxon>Neopterygii</taxon>
        <taxon>Teleostei</taxon>
        <taxon>Notacanthiformes</taxon>
        <taxon>Halosauridae</taxon>
        <taxon>Aldrovandia</taxon>
    </lineage>
</organism>
<keyword evidence="3" id="KW-1185">Reference proteome</keyword>
<sequence>MDTTKAKTINERLTLNLLASTSLSNLFEDLAHKAGYVRGTFDLAWADTDELGTAERSGFDDGFQDSLGRRTEP</sequence>
<evidence type="ECO:0000313" key="2">
    <source>
        <dbReference type="EMBL" id="KAJ8416289.1"/>
    </source>
</evidence>
<feature type="region of interest" description="Disordered" evidence="1">
    <location>
        <begin position="53"/>
        <end position="73"/>
    </location>
</feature>
<evidence type="ECO:0000256" key="1">
    <source>
        <dbReference type="SAM" id="MobiDB-lite"/>
    </source>
</evidence>
<name>A0AAD7T8B9_9TELE</name>
<reference evidence="2" key="1">
    <citation type="journal article" date="2023" name="Science">
        <title>Genome structures resolve the early diversification of teleost fishes.</title>
        <authorList>
            <person name="Parey E."/>
            <person name="Louis A."/>
            <person name="Montfort J."/>
            <person name="Bouchez O."/>
            <person name="Roques C."/>
            <person name="Iampietro C."/>
            <person name="Lluch J."/>
            <person name="Castinel A."/>
            <person name="Donnadieu C."/>
            <person name="Desvignes T."/>
            <person name="Floi Bucao C."/>
            <person name="Jouanno E."/>
            <person name="Wen M."/>
            <person name="Mejri S."/>
            <person name="Dirks R."/>
            <person name="Jansen H."/>
            <person name="Henkel C."/>
            <person name="Chen W.J."/>
            <person name="Zahm M."/>
            <person name="Cabau C."/>
            <person name="Klopp C."/>
            <person name="Thompson A.W."/>
            <person name="Robinson-Rechavi M."/>
            <person name="Braasch I."/>
            <person name="Lecointre G."/>
            <person name="Bobe J."/>
            <person name="Postlethwait J.H."/>
            <person name="Berthelot C."/>
            <person name="Roest Crollius H."/>
            <person name="Guiguen Y."/>
        </authorList>
    </citation>
    <scope>NUCLEOTIDE SEQUENCE</scope>
    <source>
        <strain evidence="2">NC1722</strain>
    </source>
</reference>
<accession>A0AAD7T8B9</accession>
<evidence type="ECO:0000313" key="3">
    <source>
        <dbReference type="Proteomes" id="UP001221898"/>
    </source>
</evidence>
<protein>
    <submittedName>
        <fullName evidence="2">Uncharacterized protein</fullName>
    </submittedName>
</protein>
<dbReference type="AlphaFoldDB" id="A0AAD7T8B9"/>
<dbReference type="EMBL" id="JAINUG010000007">
    <property type="protein sequence ID" value="KAJ8416289.1"/>
    <property type="molecule type" value="Genomic_DNA"/>
</dbReference>
<proteinExistence type="predicted"/>
<dbReference type="Proteomes" id="UP001221898">
    <property type="component" value="Unassembled WGS sequence"/>
</dbReference>
<dbReference type="Pfam" id="PF25985">
    <property type="entry name" value="Ubiquitin_USP47_N"/>
    <property type="match status" value="1"/>
</dbReference>
<comment type="caution">
    <text evidence="2">The sequence shown here is derived from an EMBL/GenBank/DDBJ whole genome shotgun (WGS) entry which is preliminary data.</text>
</comment>
<gene>
    <name evidence="2" type="ORF">AAFF_G00383110</name>
</gene>